<accession>A0ABQ4SGN3</accession>
<evidence type="ECO:0000313" key="3">
    <source>
        <dbReference type="Proteomes" id="UP001055153"/>
    </source>
</evidence>
<gene>
    <name evidence="2" type="ORF">GMJLKIPL_4256</name>
</gene>
<organism evidence="2 3">
    <name type="scientific">Methylobacterium isbiliense</name>
    <dbReference type="NCBI Taxonomy" id="315478"/>
    <lineage>
        <taxon>Bacteria</taxon>
        <taxon>Pseudomonadati</taxon>
        <taxon>Pseudomonadota</taxon>
        <taxon>Alphaproteobacteria</taxon>
        <taxon>Hyphomicrobiales</taxon>
        <taxon>Methylobacteriaceae</taxon>
        <taxon>Methylobacterium</taxon>
    </lineage>
</organism>
<proteinExistence type="predicted"/>
<evidence type="ECO:0000256" key="1">
    <source>
        <dbReference type="SAM" id="MobiDB-lite"/>
    </source>
</evidence>
<dbReference type="EMBL" id="BPQQ01000052">
    <property type="protein sequence ID" value="GJE02309.1"/>
    <property type="molecule type" value="Genomic_DNA"/>
</dbReference>
<keyword evidence="3" id="KW-1185">Reference proteome</keyword>
<reference evidence="2" key="1">
    <citation type="journal article" date="2021" name="Front. Microbiol.">
        <title>Comprehensive Comparative Genomics and Phenotyping of Methylobacterium Species.</title>
        <authorList>
            <person name="Alessa O."/>
            <person name="Ogura Y."/>
            <person name="Fujitani Y."/>
            <person name="Takami H."/>
            <person name="Hayashi T."/>
            <person name="Sahin N."/>
            <person name="Tani A."/>
        </authorList>
    </citation>
    <scope>NUCLEOTIDE SEQUENCE</scope>
    <source>
        <strain evidence="2">DSM 17168</strain>
    </source>
</reference>
<feature type="compositionally biased region" description="Basic and acidic residues" evidence="1">
    <location>
        <begin position="13"/>
        <end position="24"/>
    </location>
</feature>
<name>A0ABQ4SGN3_9HYPH</name>
<evidence type="ECO:0008006" key="4">
    <source>
        <dbReference type="Google" id="ProtNLM"/>
    </source>
</evidence>
<dbReference type="Proteomes" id="UP001055153">
    <property type="component" value="Unassembled WGS sequence"/>
</dbReference>
<reference evidence="2" key="2">
    <citation type="submission" date="2021-08" db="EMBL/GenBank/DDBJ databases">
        <authorList>
            <person name="Tani A."/>
            <person name="Ola A."/>
            <person name="Ogura Y."/>
            <person name="Katsura K."/>
            <person name="Hayashi T."/>
        </authorList>
    </citation>
    <scope>NUCLEOTIDE SEQUENCE</scope>
    <source>
        <strain evidence="2">DSM 17168</strain>
    </source>
</reference>
<dbReference type="RefSeq" id="WP_238238183.1">
    <property type="nucleotide sequence ID" value="NZ_BPQQ01000052.1"/>
</dbReference>
<evidence type="ECO:0000313" key="2">
    <source>
        <dbReference type="EMBL" id="GJE02309.1"/>
    </source>
</evidence>
<comment type="caution">
    <text evidence="2">The sequence shown here is derived from an EMBL/GenBank/DDBJ whole genome shotgun (WGS) entry which is preliminary data.</text>
</comment>
<sequence>MPDIHPSSAEPFEQGRHARYRGDPETANPHPAGSEQHAKWLEGYRYPDGRGAERDGEAIGTRG</sequence>
<protein>
    <recommendedName>
        <fullName evidence="4">Ribosome modulation factor</fullName>
    </recommendedName>
</protein>
<feature type="compositionally biased region" description="Basic and acidic residues" evidence="1">
    <location>
        <begin position="36"/>
        <end position="57"/>
    </location>
</feature>
<feature type="region of interest" description="Disordered" evidence="1">
    <location>
        <begin position="1"/>
        <end position="63"/>
    </location>
</feature>